<dbReference type="Proteomes" id="UP000198281">
    <property type="component" value="Unassembled WGS sequence"/>
</dbReference>
<protein>
    <submittedName>
        <fullName evidence="1">Uncharacterized protein</fullName>
    </submittedName>
</protein>
<gene>
    <name evidence="1" type="ORF">SAMN06295912_11270</name>
</gene>
<accession>A0A239GGX7</accession>
<keyword evidence="2" id="KW-1185">Reference proteome</keyword>
<evidence type="ECO:0000313" key="1">
    <source>
        <dbReference type="EMBL" id="SNS68457.1"/>
    </source>
</evidence>
<sequence>MRLSDDLAARRRLYAFPLATAPALLVIDIPRRYAGSGLLLGRYYPVIAETIDEVAEFERFLAAERPTPVPPDLLDLRPSARWAGTITFFEYRPPEPDWPWVLLCHWPADLASRAGRGTDMLARGAYTIEAFASRRMLLAHMMEFIAILGHDVDLRIVNPNTEIAGHA</sequence>
<reference evidence="2" key="1">
    <citation type="submission" date="2017-06" db="EMBL/GenBank/DDBJ databases">
        <authorList>
            <person name="Varghese N."/>
            <person name="Submissions S."/>
        </authorList>
    </citation>
    <scope>NUCLEOTIDE SEQUENCE [LARGE SCALE GENOMIC DNA]</scope>
    <source>
        <strain evidence="2">LNB2</strain>
    </source>
</reference>
<proteinExistence type="predicted"/>
<dbReference type="AlphaFoldDB" id="A0A239GGX7"/>
<dbReference type="RefSeq" id="WP_089219899.1">
    <property type="nucleotide sequence ID" value="NZ_FZOS01000012.1"/>
</dbReference>
<dbReference type="OrthoDB" id="7475420at2"/>
<evidence type="ECO:0000313" key="2">
    <source>
        <dbReference type="Proteomes" id="UP000198281"/>
    </source>
</evidence>
<organism evidence="1 2">
    <name type="scientific">Edaphosphingomonas laterariae</name>
    <dbReference type="NCBI Taxonomy" id="861865"/>
    <lineage>
        <taxon>Bacteria</taxon>
        <taxon>Pseudomonadati</taxon>
        <taxon>Pseudomonadota</taxon>
        <taxon>Alphaproteobacteria</taxon>
        <taxon>Sphingomonadales</taxon>
        <taxon>Rhizorhabdaceae</taxon>
        <taxon>Edaphosphingomonas</taxon>
    </lineage>
</organism>
<dbReference type="EMBL" id="FZOS01000012">
    <property type="protein sequence ID" value="SNS68457.1"/>
    <property type="molecule type" value="Genomic_DNA"/>
</dbReference>
<name>A0A239GGX7_9SPHN</name>